<keyword evidence="1" id="KW-0472">Membrane</keyword>
<evidence type="ECO:0000313" key="2">
    <source>
        <dbReference type="EMBL" id="RZU40922.1"/>
    </source>
</evidence>
<keyword evidence="1" id="KW-0812">Transmembrane</keyword>
<evidence type="ECO:0000313" key="3">
    <source>
        <dbReference type="Proteomes" id="UP000292958"/>
    </source>
</evidence>
<protein>
    <submittedName>
        <fullName evidence="2">Uncharacterized protein</fullName>
    </submittedName>
</protein>
<feature type="transmembrane region" description="Helical" evidence="1">
    <location>
        <begin position="30"/>
        <end position="51"/>
    </location>
</feature>
<keyword evidence="3" id="KW-1185">Reference proteome</keyword>
<dbReference type="AlphaFoldDB" id="A0A4Q7YT08"/>
<evidence type="ECO:0000256" key="1">
    <source>
        <dbReference type="SAM" id="Phobius"/>
    </source>
</evidence>
<accession>A0A4Q7YT08</accession>
<feature type="transmembrane region" description="Helical" evidence="1">
    <location>
        <begin position="63"/>
        <end position="84"/>
    </location>
</feature>
<dbReference type="OrthoDB" id="121979at2"/>
<sequence length="94" mass="10683">MANTLLPIEERNLTPDEVELLDKRRRRGQLFLVVGFQCLIVFSLVTLWAGQDFTLSPGLAHPMVYWDAITGTLAVIFLTTGIRLRRGSNEFISY</sequence>
<reference evidence="2 3" key="1">
    <citation type="submission" date="2019-02" db="EMBL/GenBank/DDBJ databases">
        <title>Genomic Encyclopedia of Archaeal and Bacterial Type Strains, Phase II (KMG-II): from individual species to whole genera.</title>
        <authorList>
            <person name="Goeker M."/>
        </authorList>
    </citation>
    <scope>NUCLEOTIDE SEQUENCE [LARGE SCALE GENOMIC DNA]</scope>
    <source>
        <strain evidence="2 3">DSM 18101</strain>
    </source>
</reference>
<dbReference type="Proteomes" id="UP000292958">
    <property type="component" value="Unassembled WGS sequence"/>
</dbReference>
<gene>
    <name evidence="2" type="ORF">BDD14_2411</name>
</gene>
<comment type="caution">
    <text evidence="2">The sequence shown here is derived from an EMBL/GenBank/DDBJ whole genome shotgun (WGS) entry which is preliminary data.</text>
</comment>
<organism evidence="2 3">
    <name type="scientific">Edaphobacter modestus</name>
    <dbReference type="NCBI Taxonomy" id="388466"/>
    <lineage>
        <taxon>Bacteria</taxon>
        <taxon>Pseudomonadati</taxon>
        <taxon>Acidobacteriota</taxon>
        <taxon>Terriglobia</taxon>
        <taxon>Terriglobales</taxon>
        <taxon>Acidobacteriaceae</taxon>
        <taxon>Edaphobacter</taxon>
    </lineage>
</organism>
<dbReference type="EMBL" id="SHKW01000001">
    <property type="protein sequence ID" value="RZU40922.1"/>
    <property type="molecule type" value="Genomic_DNA"/>
</dbReference>
<proteinExistence type="predicted"/>
<keyword evidence="1" id="KW-1133">Transmembrane helix</keyword>
<dbReference type="RefSeq" id="WP_130418923.1">
    <property type="nucleotide sequence ID" value="NZ_SHKW01000001.1"/>
</dbReference>
<name>A0A4Q7YT08_9BACT</name>